<reference evidence="1 2" key="1">
    <citation type="submission" date="2020-04" db="EMBL/GenBank/DDBJ databases">
        <title>Usitatibacter rugosus gen. nov., sp. nov. and Usitatibacter palustris sp. nov., novel members of Usitatibacteraceae fam. nov. within the order Nitrosomonadales isolated from soil.</title>
        <authorList>
            <person name="Huber K.J."/>
            <person name="Neumann-Schaal M."/>
            <person name="Geppert A."/>
            <person name="Luckner M."/>
            <person name="Wanner G."/>
            <person name="Overmann J."/>
        </authorList>
    </citation>
    <scope>NUCLEOTIDE SEQUENCE [LARGE SCALE GENOMIC DNA]</scope>
    <source>
        <strain evidence="1 2">Swamp67</strain>
    </source>
</reference>
<gene>
    <name evidence="1" type="ORF">DSM104440_02980</name>
</gene>
<dbReference type="RefSeq" id="WP_171164025.1">
    <property type="nucleotide sequence ID" value="NZ_CP053073.1"/>
</dbReference>
<dbReference type="KEGG" id="upl:DSM104440_02980"/>
<organism evidence="1 2">
    <name type="scientific">Usitatibacter palustris</name>
    <dbReference type="NCBI Taxonomy" id="2732487"/>
    <lineage>
        <taxon>Bacteria</taxon>
        <taxon>Pseudomonadati</taxon>
        <taxon>Pseudomonadota</taxon>
        <taxon>Betaproteobacteria</taxon>
        <taxon>Nitrosomonadales</taxon>
        <taxon>Usitatibacteraceae</taxon>
        <taxon>Usitatibacter</taxon>
    </lineage>
</organism>
<protein>
    <submittedName>
        <fullName evidence="1">Uncharacterized protein</fullName>
    </submittedName>
</protein>
<dbReference type="AlphaFoldDB" id="A0A6M4H995"/>
<accession>A0A6M4H995</accession>
<dbReference type="EMBL" id="CP053073">
    <property type="protein sequence ID" value="QJR16151.1"/>
    <property type="molecule type" value="Genomic_DNA"/>
</dbReference>
<sequence>MTSAVPSRGAHIAAAPLVAAGWVERRLDGQAYRYCQGRDHWIFATVRDVDRNGEGYVYVTEVHTRTTAETLPLETQDCLRSAGATLKLEDLRGGGAPQK</sequence>
<evidence type="ECO:0000313" key="1">
    <source>
        <dbReference type="EMBL" id="QJR16151.1"/>
    </source>
</evidence>
<proteinExistence type="predicted"/>
<evidence type="ECO:0000313" key="2">
    <source>
        <dbReference type="Proteomes" id="UP000503096"/>
    </source>
</evidence>
<name>A0A6M4H995_9PROT</name>
<dbReference type="Proteomes" id="UP000503096">
    <property type="component" value="Chromosome"/>
</dbReference>
<dbReference type="InParanoid" id="A0A6M4H995"/>
<keyword evidence="2" id="KW-1185">Reference proteome</keyword>